<proteinExistence type="predicted"/>
<evidence type="ECO:0000256" key="2">
    <source>
        <dbReference type="ARBA" id="ARBA00023125"/>
    </source>
</evidence>
<dbReference type="RefSeq" id="WP_068447219.1">
    <property type="nucleotide sequence ID" value="NZ_CP150660.1"/>
</dbReference>
<keyword evidence="1" id="KW-0805">Transcription regulation</keyword>
<dbReference type="OrthoDB" id="799767at2"/>
<dbReference type="STRING" id="1333662.LPB303_00975"/>
<reference evidence="5 6" key="1">
    <citation type="submission" date="2016-02" db="EMBL/GenBank/DDBJ databases">
        <title>Draft genome sequence of Polaribacter atrinae KACC17473.</title>
        <authorList>
            <person name="Shin S.-K."/>
            <person name="Yi H."/>
        </authorList>
    </citation>
    <scope>NUCLEOTIDE SEQUENCE [LARGE SCALE GENOMIC DNA]</scope>
    <source>
        <strain evidence="5 6">KACC 17473</strain>
    </source>
</reference>
<name>A0A176TFD3_9FLAO</name>
<dbReference type="InterPro" id="IPR053142">
    <property type="entry name" value="PchR_regulatory_protein"/>
</dbReference>
<dbReference type="AlphaFoldDB" id="A0A176TFD3"/>
<dbReference type="GO" id="GO:0003700">
    <property type="term" value="F:DNA-binding transcription factor activity"/>
    <property type="evidence" value="ECO:0007669"/>
    <property type="project" value="InterPro"/>
</dbReference>
<evidence type="ECO:0000313" key="6">
    <source>
        <dbReference type="Proteomes" id="UP000076923"/>
    </source>
</evidence>
<dbReference type="InterPro" id="IPR009057">
    <property type="entry name" value="Homeodomain-like_sf"/>
</dbReference>
<keyword evidence="3" id="KW-0804">Transcription</keyword>
<accession>A0A176TFD3</accession>
<dbReference type="PANTHER" id="PTHR47893">
    <property type="entry name" value="REGULATORY PROTEIN PCHR"/>
    <property type="match status" value="1"/>
</dbReference>
<dbReference type="Gene3D" id="1.10.10.60">
    <property type="entry name" value="Homeodomain-like"/>
    <property type="match status" value="1"/>
</dbReference>
<gene>
    <name evidence="5" type="ORF">LPB303_00975</name>
</gene>
<evidence type="ECO:0000256" key="1">
    <source>
        <dbReference type="ARBA" id="ARBA00023015"/>
    </source>
</evidence>
<sequence length="332" mass="38703">MKTTLKSAIFDKNILVKSFQKNFKTPNYTEETTEINNNSLKGTQTEICINGLRIIIRDLKTENYNIDVQHDFPLFKLQFEIEGYSHYVPLNSSQTEIFIPDAHYNLFYLPEVNGNLNYKTKSRKTLEILFTEQYLKDIIGSNFKQILHKLGAAISNKTPFLMWKKSKPISIELKKHINQIINCKYPDDLKKAYLEAKINELLIQLLAKTNEENYEKENSLLPIEDYNNILKISEYIHINLEKSLTITELAATIGVNTSKLKHDFKVIYATTIFKYITKNRMEKAKELILEKNCNITEAAYKVGYKHSQHFTVAFKKIYGYLPSKLTDLNTFK</sequence>
<dbReference type="GO" id="GO:0043565">
    <property type="term" value="F:sequence-specific DNA binding"/>
    <property type="evidence" value="ECO:0007669"/>
    <property type="project" value="InterPro"/>
</dbReference>
<dbReference type="PROSITE" id="PS00041">
    <property type="entry name" value="HTH_ARAC_FAMILY_1"/>
    <property type="match status" value="1"/>
</dbReference>
<dbReference type="EMBL" id="LVWE01000002">
    <property type="protein sequence ID" value="OAD46544.1"/>
    <property type="molecule type" value="Genomic_DNA"/>
</dbReference>
<keyword evidence="6" id="KW-1185">Reference proteome</keyword>
<keyword evidence="2" id="KW-0238">DNA-binding</keyword>
<dbReference type="SUPFAM" id="SSF46689">
    <property type="entry name" value="Homeodomain-like"/>
    <property type="match status" value="1"/>
</dbReference>
<comment type="caution">
    <text evidence="5">The sequence shown here is derived from an EMBL/GenBank/DDBJ whole genome shotgun (WGS) entry which is preliminary data.</text>
</comment>
<dbReference type="Pfam" id="PF12833">
    <property type="entry name" value="HTH_18"/>
    <property type="match status" value="1"/>
</dbReference>
<evidence type="ECO:0000256" key="3">
    <source>
        <dbReference type="ARBA" id="ARBA00023163"/>
    </source>
</evidence>
<protein>
    <recommendedName>
        <fullName evidence="4">HTH araC/xylS-type domain-containing protein</fullName>
    </recommendedName>
</protein>
<feature type="domain" description="HTH araC/xylS-type" evidence="4">
    <location>
        <begin position="230"/>
        <end position="328"/>
    </location>
</feature>
<dbReference type="InterPro" id="IPR018062">
    <property type="entry name" value="HTH_AraC-typ_CS"/>
</dbReference>
<dbReference type="Proteomes" id="UP000076923">
    <property type="component" value="Unassembled WGS sequence"/>
</dbReference>
<evidence type="ECO:0000259" key="4">
    <source>
        <dbReference type="PROSITE" id="PS01124"/>
    </source>
</evidence>
<evidence type="ECO:0000313" key="5">
    <source>
        <dbReference type="EMBL" id="OAD46544.1"/>
    </source>
</evidence>
<dbReference type="PROSITE" id="PS01124">
    <property type="entry name" value="HTH_ARAC_FAMILY_2"/>
    <property type="match status" value="1"/>
</dbReference>
<dbReference type="SMART" id="SM00342">
    <property type="entry name" value="HTH_ARAC"/>
    <property type="match status" value="1"/>
</dbReference>
<organism evidence="5 6">
    <name type="scientific">Polaribacter atrinae</name>
    <dbReference type="NCBI Taxonomy" id="1333662"/>
    <lineage>
        <taxon>Bacteria</taxon>
        <taxon>Pseudomonadati</taxon>
        <taxon>Bacteroidota</taxon>
        <taxon>Flavobacteriia</taxon>
        <taxon>Flavobacteriales</taxon>
        <taxon>Flavobacteriaceae</taxon>
    </lineage>
</organism>
<dbReference type="PANTHER" id="PTHR47893:SF1">
    <property type="entry name" value="REGULATORY PROTEIN PCHR"/>
    <property type="match status" value="1"/>
</dbReference>
<dbReference type="InterPro" id="IPR018060">
    <property type="entry name" value="HTH_AraC"/>
</dbReference>